<proteinExistence type="inferred from homology"/>
<keyword evidence="9" id="KW-1185">Reference proteome</keyword>
<evidence type="ECO:0000256" key="1">
    <source>
        <dbReference type="ARBA" id="ARBA00000452"/>
    </source>
</evidence>
<comment type="catalytic activity">
    <reaction evidence="1">
        <text>a (3Z)-enoyl-CoA = a 4-saturated (2E)-enoyl-CoA</text>
        <dbReference type="Rhea" id="RHEA:45900"/>
        <dbReference type="ChEBI" id="CHEBI:85097"/>
        <dbReference type="ChEBI" id="CHEBI:85489"/>
        <dbReference type="EC" id="5.3.3.8"/>
    </reaction>
</comment>
<protein>
    <recommendedName>
        <fullName evidence="5">Delta(3)-Delta(2)-enoyl-CoA isomerase</fullName>
        <ecNumber evidence="5">5.3.3.8</ecNumber>
    </recommendedName>
</protein>
<evidence type="ECO:0000256" key="3">
    <source>
        <dbReference type="ARBA" id="ARBA00005005"/>
    </source>
</evidence>
<reference evidence="7" key="2">
    <citation type="submission" date="2017-06" db="EMBL/GenBank/DDBJ databases">
        <title>WGS assembly of Brachypodium distachyon.</title>
        <authorList>
            <consortium name="The International Brachypodium Initiative"/>
            <person name="Lucas S."/>
            <person name="Harmon-Smith M."/>
            <person name="Lail K."/>
            <person name="Tice H."/>
            <person name="Grimwood J."/>
            <person name="Bruce D."/>
            <person name="Barry K."/>
            <person name="Shu S."/>
            <person name="Lindquist E."/>
            <person name="Wang M."/>
            <person name="Pitluck S."/>
            <person name="Vogel J.P."/>
            <person name="Garvin D.F."/>
            <person name="Mockler T.C."/>
            <person name="Schmutz J."/>
            <person name="Rokhsar D."/>
            <person name="Bevan M.W."/>
        </authorList>
    </citation>
    <scope>NUCLEOTIDE SEQUENCE</scope>
    <source>
        <strain evidence="7">Bd21</strain>
    </source>
</reference>
<keyword evidence="6" id="KW-0443">Lipid metabolism</keyword>
<dbReference type="EC" id="5.3.3.8" evidence="5"/>
<dbReference type="FunFam" id="3.90.226.10:FF:000049">
    <property type="entry name" value="Enoyl-CoA delta isomerase 3"/>
    <property type="match status" value="1"/>
</dbReference>
<dbReference type="CDD" id="cd06558">
    <property type="entry name" value="crotonase-like"/>
    <property type="match status" value="1"/>
</dbReference>
<dbReference type="SUPFAM" id="SSF52096">
    <property type="entry name" value="ClpP/crotonase"/>
    <property type="match status" value="1"/>
</dbReference>
<evidence type="ECO:0000256" key="5">
    <source>
        <dbReference type="ARBA" id="ARBA00012064"/>
    </source>
</evidence>
<dbReference type="InterPro" id="IPR029045">
    <property type="entry name" value="ClpP/crotonase-like_dom_sf"/>
</dbReference>
<dbReference type="Gramene" id="KQK04804">
    <property type="protein sequence ID" value="KQK04804"/>
    <property type="gene ID" value="BRADI_2g16035v3"/>
</dbReference>
<dbReference type="OrthoDB" id="410701at2759"/>
<comment type="catalytic activity">
    <reaction evidence="2">
        <text>a (3E)-enoyl-CoA = a 4-saturated (2E)-enoyl-CoA</text>
        <dbReference type="Rhea" id="RHEA:45228"/>
        <dbReference type="ChEBI" id="CHEBI:58521"/>
        <dbReference type="ChEBI" id="CHEBI:85097"/>
        <dbReference type="EC" id="5.3.3.8"/>
    </reaction>
</comment>
<dbReference type="EMBL" id="CM000881">
    <property type="protein sequence ID" value="KQK04804.2"/>
    <property type="molecule type" value="Genomic_DNA"/>
</dbReference>
<comment type="similarity">
    <text evidence="4">Belongs to the enoyl-CoA hydratase/isomerase family.</text>
</comment>
<dbReference type="EnsemblPlants" id="KQK04804">
    <property type="protein sequence ID" value="KQK04804"/>
    <property type="gene ID" value="BRADI_2g16035v3"/>
</dbReference>
<dbReference type="InParanoid" id="A0A0Q3IWG7"/>
<feature type="non-terminal residue" evidence="7">
    <location>
        <position position="1"/>
    </location>
</feature>
<evidence type="ECO:0000256" key="6">
    <source>
        <dbReference type="ARBA" id="ARBA00023098"/>
    </source>
</evidence>
<reference evidence="8" key="3">
    <citation type="submission" date="2018-08" db="UniProtKB">
        <authorList>
            <consortium name="EnsemblPlants"/>
        </authorList>
    </citation>
    <scope>IDENTIFICATION</scope>
    <source>
        <strain evidence="8">cv. Bd21</strain>
    </source>
</reference>
<dbReference type="Gene3D" id="3.90.226.10">
    <property type="entry name" value="2-enoyl-CoA Hydratase, Chain A, domain 1"/>
    <property type="match status" value="1"/>
</dbReference>
<dbReference type="Proteomes" id="UP000008810">
    <property type="component" value="Chromosome 2"/>
</dbReference>
<gene>
    <name evidence="7" type="ORF">BRADI_2g16035v3</name>
</gene>
<organism evidence="7">
    <name type="scientific">Brachypodium distachyon</name>
    <name type="common">Purple false brome</name>
    <name type="synonym">Trachynia distachya</name>
    <dbReference type="NCBI Taxonomy" id="15368"/>
    <lineage>
        <taxon>Eukaryota</taxon>
        <taxon>Viridiplantae</taxon>
        <taxon>Streptophyta</taxon>
        <taxon>Embryophyta</taxon>
        <taxon>Tracheophyta</taxon>
        <taxon>Spermatophyta</taxon>
        <taxon>Magnoliopsida</taxon>
        <taxon>Liliopsida</taxon>
        <taxon>Poales</taxon>
        <taxon>Poaceae</taxon>
        <taxon>BOP clade</taxon>
        <taxon>Pooideae</taxon>
        <taxon>Stipodae</taxon>
        <taxon>Brachypodieae</taxon>
        <taxon>Brachypodium</taxon>
    </lineage>
</organism>
<name>A0A0Q3IWG7_BRADI</name>
<evidence type="ECO:0000313" key="9">
    <source>
        <dbReference type="Proteomes" id="UP000008810"/>
    </source>
</evidence>
<evidence type="ECO:0000256" key="2">
    <source>
        <dbReference type="ARBA" id="ARBA00000765"/>
    </source>
</evidence>
<reference evidence="7 8" key="1">
    <citation type="journal article" date="2010" name="Nature">
        <title>Genome sequencing and analysis of the model grass Brachypodium distachyon.</title>
        <authorList>
            <consortium name="International Brachypodium Initiative"/>
        </authorList>
    </citation>
    <scope>NUCLEOTIDE SEQUENCE [LARGE SCALE GENOMIC DNA]</scope>
    <source>
        <strain evidence="7 8">Bd21</strain>
    </source>
</reference>
<dbReference type="PANTHER" id="PTHR11941:SF75">
    <property type="entry name" value="ENOYL-COA HYDRATASE_ISOMERASE FAMILY PROTEIN"/>
    <property type="match status" value="1"/>
</dbReference>
<evidence type="ECO:0000256" key="4">
    <source>
        <dbReference type="ARBA" id="ARBA00005254"/>
    </source>
</evidence>
<dbReference type="Pfam" id="PF00378">
    <property type="entry name" value="ECH_1"/>
    <property type="match status" value="1"/>
</dbReference>
<dbReference type="InterPro" id="IPR001753">
    <property type="entry name" value="Enoyl-CoA_hydra/iso"/>
</dbReference>
<dbReference type="PANTHER" id="PTHR11941">
    <property type="entry name" value="ENOYL-COA HYDRATASE-RELATED"/>
    <property type="match status" value="1"/>
</dbReference>
<accession>A0A0Q3IWG7</accession>
<dbReference type="AlphaFoldDB" id="A0A0Q3IWG7"/>
<evidence type="ECO:0000313" key="8">
    <source>
        <dbReference type="EnsemblPlants" id="KQK04804"/>
    </source>
</evidence>
<dbReference type="STRING" id="15368.A0A0Q3IWG7"/>
<dbReference type="GO" id="GO:0006635">
    <property type="term" value="P:fatty acid beta-oxidation"/>
    <property type="evidence" value="ECO:0000318"/>
    <property type="project" value="GO_Central"/>
</dbReference>
<evidence type="ECO:0000313" key="7">
    <source>
        <dbReference type="EMBL" id="KQK04804.2"/>
    </source>
</evidence>
<sequence length="267" mass="28349">RYSIQISNPRLHAVEVAAHVHAHGHDVHLGASRPRLRAHPDRLGHALISSIRSALSSIATTADPGSCSLVTVAEGRFFSNGLDTAWVGTSLTRLNSLIAAFRLIAADLLALPMPTVAAVTGHASAAGLILALCHDTRLMRAGADRGVVLYMSEVDIGVLPPPGYFMAVLPAKIPCARALRDVVLRGRKVRAHEAKEMGVVDVVCPGAAETAAEAMKLAERLAAREWDGGVYSARRISLYPDACRAVGIVVKEESDGEMVKNFASSRI</sequence>
<dbReference type="GO" id="GO:0004165">
    <property type="term" value="F:delta(3)-delta(2)-enoyl-CoA isomerase activity"/>
    <property type="evidence" value="ECO:0000318"/>
    <property type="project" value="GO_Central"/>
</dbReference>
<comment type="pathway">
    <text evidence="3">Lipid metabolism; fatty acid beta-oxidation.</text>
</comment>